<organism evidence="1 2">
    <name type="scientific">Phytophthora nicotianae P1569</name>
    <dbReference type="NCBI Taxonomy" id="1317065"/>
    <lineage>
        <taxon>Eukaryota</taxon>
        <taxon>Sar</taxon>
        <taxon>Stramenopiles</taxon>
        <taxon>Oomycota</taxon>
        <taxon>Peronosporomycetes</taxon>
        <taxon>Peronosporales</taxon>
        <taxon>Peronosporaceae</taxon>
        <taxon>Phytophthora</taxon>
    </lineage>
</organism>
<evidence type="ECO:0000313" key="1">
    <source>
        <dbReference type="EMBL" id="ETI46876.1"/>
    </source>
</evidence>
<reference evidence="1 2" key="1">
    <citation type="submission" date="2013-11" db="EMBL/GenBank/DDBJ databases">
        <title>The Genome Sequence of Phytophthora parasitica P1569.</title>
        <authorList>
            <consortium name="The Broad Institute Genomics Platform"/>
            <person name="Russ C."/>
            <person name="Tyler B."/>
            <person name="Panabieres F."/>
            <person name="Shan W."/>
            <person name="Tripathy S."/>
            <person name="Grunwald N."/>
            <person name="Machado M."/>
            <person name="Johnson C.S."/>
            <person name="Arredondo F."/>
            <person name="Hong C."/>
            <person name="Coffey M."/>
            <person name="Young S.K."/>
            <person name="Zeng Q."/>
            <person name="Gargeya S."/>
            <person name="Fitzgerald M."/>
            <person name="Abouelleil A."/>
            <person name="Alvarado L."/>
            <person name="Chapman S.B."/>
            <person name="Gainer-Dewar J."/>
            <person name="Goldberg J."/>
            <person name="Griggs A."/>
            <person name="Gujja S."/>
            <person name="Hansen M."/>
            <person name="Howarth C."/>
            <person name="Imamovic A."/>
            <person name="Ireland A."/>
            <person name="Larimer J."/>
            <person name="McCowan C."/>
            <person name="Murphy C."/>
            <person name="Pearson M."/>
            <person name="Poon T.W."/>
            <person name="Priest M."/>
            <person name="Roberts A."/>
            <person name="Saif S."/>
            <person name="Shea T."/>
            <person name="Sykes S."/>
            <person name="Wortman J."/>
            <person name="Nusbaum C."/>
            <person name="Birren B."/>
        </authorList>
    </citation>
    <scope>NUCLEOTIDE SEQUENCE [LARGE SCALE GENOMIC DNA]</scope>
    <source>
        <strain evidence="1 2">P1569</strain>
    </source>
</reference>
<comment type="caution">
    <text evidence="1">The sequence shown here is derived from an EMBL/GenBank/DDBJ whole genome shotgun (WGS) entry which is preliminary data.</text>
</comment>
<dbReference type="EMBL" id="ANIZ01001494">
    <property type="protein sequence ID" value="ETI46876.1"/>
    <property type="molecule type" value="Genomic_DNA"/>
</dbReference>
<protein>
    <submittedName>
        <fullName evidence="1">Uncharacterized protein</fullName>
    </submittedName>
</protein>
<name>V9F742_PHYNI</name>
<sequence length="48" mass="5099">MANQFAVYPRNCQGGDGGISARMGGRTVPVGKVSDLSARSDQLLVRFD</sequence>
<keyword evidence="2" id="KW-1185">Reference proteome</keyword>
<evidence type="ECO:0000313" key="2">
    <source>
        <dbReference type="Proteomes" id="UP000018721"/>
    </source>
</evidence>
<proteinExistence type="predicted"/>
<dbReference type="AlphaFoldDB" id="V9F742"/>
<gene>
    <name evidence="1" type="ORF">F443_08804</name>
</gene>
<accession>V9F742</accession>
<dbReference type="Proteomes" id="UP000018721">
    <property type="component" value="Unassembled WGS sequence"/>
</dbReference>
<dbReference type="HOGENOM" id="CLU_3161168_0_0_1"/>